<dbReference type="EMBL" id="JARVKM010000147">
    <property type="protein sequence ID" value="KAK9769265.1"/>
    <property type="molecule type" value="Genomic_DNA"/>
</dbReference>
<keyword evidence="3" id="KW-1185">Reference proteome</keyword>
<evidence type="ECO:0000313" key="3">
    <source>
        <dbReference type="Proteomes" id="UP001465668"/>
    </source>
</evidence>
<reference evidence="2 3" key="1">
    <citation type="submission" date="2024-02" db="EMBL/GenBank/DDBJ databases">
        <title>First draft genome assembly of two strains of Seiridium cardinale.</title>
        <authorList>
            <person name="Emiliani G."/>
            <person name="Scali E."/>
        </authorList>
    </citation>
    <scope>NUCLEOTIDE SEQUENCE [LARGE SCALE GENOMIC DNA]</scope>
    <source>
        <strain evidence="2 3">BM-138-000479</strain>
    </source>
</reference>
<feature type="region of interest" description="Disordered" evidence="1">
    <location>
        <begin position="1"/>
        <end position="33"/>
    </location>
</feature>
<evidence type="ECO:0000256" key="1">
    <source>
        <dbReference type="SAM" id="MobiDB-lite"/>
    </source>
</evidence>
<proteinExistence type="predicted"/>
<organism evidence="2 3">
    <name type="scientific">Seiridium cardinale</name>
    <dbReference type="NCBI Taxonomy" id="138064"/>
    <lineage>
        <taxon>Eukaryota</taxon>
        <taxon>Fungi</taxon>
        <taxon>Dikarya</taxon>
        <taxon>Ascomycota</taxon>
        <taxon>Pezizomycotina</taxon>
        <taxon>Sordariomycetes</taxon>
        <taxon>Xylariomycetidae</taxon>
        <taxon>Amphisphaeriales</taxon>
        <taxon>Sporocadaceae</taxon>
        <taxon>Seiridium</taxon>
    </lineage>
</organism>
<dbReference type="Proteomes" id="UP001465668">
    <property type="component" value="Unassembled WGS sequence"/>
</dbReference>
<evidence type="ECO:0000313" key="2">
    <source>
        <dbReference type="EMBL" id="KAK9769265.1"/>
    </source>
</evidence>
<sequence>MTPRTSARNPLRQPKADEEVELDVRTAADAKCE</sequence>
<gene>
    <name evidence="2" type="ORF">SCAR479_14066</name>
</gene>
<name>A0ABR2X697_9PEZI</name>
<accession>A0ABR2X697</accession>
<feature type="compositionally biased region" description="Basic and acidic residues" evidence="1">
    <location>
        <begin position="14"/>
        <end position="33"/>
    </location>
</feature>
<comment type="caution">
    <text evidence="2">The sequence shown here is derived from an EMBL/GenBank/DDBJ whole genome shotgun (WGS) entry which is preliminary data.</text>
</comment>
<protein>
    <submittedName>
        <fullName evidence="2">Uncharacterized protein</fullName>
    </submittedName>
</protein>